<evidence type="ECO:0000313" key="1">
    <source>
        <dbReference type="EMBL" id="KAF2118608.1"/>
    </source>
</evidence>
<keyword evidence="2" id="KW-1185">Reference proteome</keyword>
<sequence>MSLIYRDPYCTTSSISRRRSNIYSSRIKERTMSAENLYIVKRTQFDPKSPREPVYTVTLPATFTNLKSAKEFASRLLEREGYDPDFFAVYAVNDDPADWTHGDGVVVYAEGPEKEVFTVEIETTQNTLALGVDDVNPEGRVQRQLYHVLQTMIEYNEDRSGGKRYAVVEATLKSHKDAMERALNVLLDGKEVTKDDFAEYDEFKNGEGPFGSDAVVHAVKEGGQNILTSVVAGNKLWRSGGVAFFPQSDA</sequence>
<accession>A0A6A5ZJJ5</accession>
<gene>
    <name evidence="1" type="ORF">BDV96DRAFT_570264</name>
</gene>
<evidence type="ECO:0000313" key="2">
    <source>
        <dbReference type="Proteomes" id="UP000799770"/>
    </source>
</evidence>
<proteinExistence type="predicted"/>
<dbReference type="EMBL" id="ML977317">
    <property type="protein sequence ID" value="KAF2118608.1"/>
    <property type="molecule type" value="Genomic_DNA"/>
</dbReference>
<reference evidence="1" key="1">
    <citation type="journal article" date="2020" name="Stud. Mycol.">
        <title>101 Dothideomycetes genomes: a test case for predicting lifestyles and emergence of pathogens.</title>
        <authorList>
            <person name="Haridas S."/>
            <person name="Albert R."/>
            <person name="Binder M."/>
            <person name="Bloem J."/>
            <person name="Labutti K."/>
            <person name="Salamov A."/>
            <person name="Andreopoulos B."/>
            <person name="Baker S."/>
            <person name="Barry K."/>
            <person name="Bills G."/>
            <person name="Bluhm B."/>
            <person name="Cannon C."/>
            <person name="Castanera R."/>
            <person name="Culley D."/>
            <person name="Daum C."/>
            <person name="Ezra D."/>
            <person name="Gonzalez J."/>
            <person name="Henrissat B."/>
            <person name="Kuo A."/>
            <person name="Liang C."/>
            <person name="Lipzen A."/>
            <person name="Lutzoni F."/>
            <person name="Magnuson J."/>
            <person name="Mondo S."/>
            <person name="Nolan M."/>
            <person name="Ohm R."/>
            <person name="Pangilinan J."/>
            <person name="Park H.-J."/>
            <person name="Ramirez L."/>
            <person name="Alfaro M."/>
            <person name="Sun H."/>
            <person name="Tritt A."/>
            <person name="Yoshinaga Y."/>
            <person name="Zwiers L.-H."/>
            <person name="Turgeon B."/>
            <person name="Goodwin S."/>
            <person name="Spatafora J."/>
            <person name="Crous P."/>
            <person name="Grigoriev I."/>
        </authorList>
    </citation>
    <scope>NUCLEOTIDE SEQUENCE</scope>
    <source>
        <strain evidence="1">CBS 627.86</strain>
    </source>
</reference>
<organism evidence="1 2">
    <name type="scientific">Lophiotrema nucula</name>
    <dbReference type="NCBI Taxonomy" id="690887"/>
    <lineage>
        <taxon>Eukaryota</taxon>
        <taxon>Fungi</taxon>
        <taxon>Dikarya</taxon>
        <taxon>Ascomycota</taxon>
        <taxon>Pezizomycotina</taxon>
        <taxon>Dothideomycetes</taxon>
        <taxon>Pleosporomycetidae</taxon>
        <taxon>Pleosporales</taxon>
        <taxon>Lophiotremataceae</taxon>
        <taxon>Lophiotrema</taxon>
    </lineage>
</organism>
<dbReference type="Proteomes" id="UP000799770">
    <property type="component" value="Unassembled WGS sequence"/>
</dbReference>
<dbReference type="AlphaFoldDB" id="A0A6A5ZJJ5"/>
<name>A0A6A5ZJJ5_9PLEO</name>
<dbReference type="OrthoDB" id="3880401at2759"/>
<protein>
    <submittedName>
        <fullName evidence="1">Uncharacterized protein</fullName>
    </submittedName>
</protein>